<gene>
    <name evidence="4" type="ORF">IAA67_07950</name>
</gene>
<dbReference type="InterPro" id="IPR042185">
    <property type="entry name" value="Serpin_sf_2"/>
</dbReference>
<dbReference type="PROSITE" id="PS00284">
    <property type="entry name" value="SERPIN"/>
    <property type="match status" value="1"/>
</dbReference>
<dbReference type="GO" id="GO:0004867">
    <property type="term" value="F:serine-type endopeptidase inhibitor activity"/>
    <property type="evidence" value="ECO:0007669"/>
    <property type="project" value="InterPro"/>
</dbReference>
<evidence type="ECO:0000313" key="4">
    <source>
        <dbReference type="EMBL" id="HIQ70244.1"/>
    </source>
</evidence>
<keyword evidence="2" id="KW-1133">Transmembrane helix</keyword>
<feature type="domain" description="Serpin" evidence="3">
    <location>
        <begin position="134"/>
        <end position="493"/>
    </location>
</feature>
<name>A0A9D0Z6W9_9FIRM</name>
<evidence type="ECO:0000259" key="3">
    <source>
        <dbReference type="SMART" id="SM00093"/>
    </source>
</evidence>
<dbReference type="EMBL" id="DVFN01000111">
    <property type="protein sequence ID" value="HIQ70244.1"/>
    <property type="molecule type" value="Genomic_DNA"/>
</dbReference>
<evidence type="ECO:0000256" key="2">
    <source>
        <dbReference type="SAM" id="Phobius"/>
    </source>
</evidence>
<dbReference type="AlphaFoldDB" id="A0A9D0Z6W9"/>
<reference evidence="4" key="1">
    <citation type="submission" date="2020-10" db="EMBL/GenBank/DDBJ databases">
        <authorList>
            <person name="Gilroy R."/>
        </authorList>
    </citation>
    <scope>NUCLEOTIDE SEQUENCE</scope>
    <source>
        <strain evidence="4">ChiSjej2B20-13462</strain>
    </source>
</reference>
<dbReference type="SUPFAM" id="SSF56574">
    <property type="entry name" value="Serpins"/>
    <property type="match status" value="1"/>
</dbReference>
<dbReference type="SMART" id="SM00093">
    <property type="entry name" value="SERPIN"/>
    <property type="match status" value="1"/>
</dbReference>
<dbReference type="GO" id="GO:0005615">
    <property type="term" value="C:extracellular space"/>
    <property type="evidence" value="ECO:0007669"/>
    <property type="project" value="InterPro"/>
</dbReference>
<keyword evidence="2" id="KW-0812">Transmembrane</keyword>
<accession>A0A9D0Z6W9</accession>
<keyword evidence="2" id="KW-0472">Membrane</keyword>
<dbReference type="Gene3D" id="3.30.497.10">
    <property type="entry name" value="Antithrombin, subunit I, domain 2"/>
    <property type="match status" value="1"/>
</dbReference>
<dbReference type="PANTHER" id="PTHR11461:SF211">
    <property type="entry name" value="GH10112P-RELATED"/>
    <property type="match status" value="1"/>
</dbReference>
<sequence>MDRDDLFRAVGAAPNALLERSERRKGRHRRWLRPLAAVLALALLGGIGLWLAPRPAVDPADTSTDTSTGPGNPFLLQVSALAEPEYPEMAPYPDYTDYEDDWDGYKAASNAWYDSRAALEQPEGYAHGLEDFFTATFRQFLSGEPENRAYSPLNVYFALGMLAELTNGQSRAQILGLLGSDSIEALRTQARAVWLGQYRDDGATETILASSLWLDAGLSYTQSTLDRLADTYYASSYQGEMGSEAMNQALQAWLNDQTGGLLEDQVGGVELSPQTVLALATTIYYRAKWVDEFSESATAPGAFHSPAGDVTCDFLHQSQRRTYYWGDTFSAVGLPLENDGGALWLLLPDEGVTVQDLLDGGEAMAFLSAGGDWENRKDLTVHLSMPKFDISAQADLREGLQALGVTDVFDAAAADFSTALDQAEGLAVSQVKHGVRVAVDEEGVAAAAYTVMPVEGATEPPEDEVDFVLDRPFLFCLTSADGLPLFAGTVANPAA</sequence>
<reference evidence="4" key="2">
    <citation type="journal article" date="2021" name="PeerJ">
        <title>Extensive microbial diversity within the chicken gut microbiome revealed by metagenomics and culture.</title>
        <authorList>
            <person name="Gilroy R."/>
            <person name="Ravi A."/>
            <person name="Getino M."/>
            <person name="Pursley I."/>
            <person name="Horton D.L."/>
            <person name="Alikhan N.F."/>
            <person name="Baker D."/>
            <person name="Gharbi K."/>
            <person name="Hall N."/>
            <person name="Watson M."/>
            <person name="Adriaenssens E.M."/>
            <person name="Foster-Nyarko E."/>
            <person name="Jarju S."/>
            <person name="Secka A."/>
            <person name="Antonio M."/>
            <person name="Oren A."/>
            <person name="Chaudhuri R.R."/>
            <person name="La Ragione R."/>
            <person name="Hildebrand F."/>
            <person name="Pallen M.J."/>
        </authorList>
    </citation>
    <scope>NUCLEOTIDE SEQUENCE</scope>
    <source>
        <strain evidence="4">ChiSjej2B20-13462</strain>
    </source>
</reference>
<organism evidence="4 5">
    <name type="scientific">Candidatus Avoscillospira stercorigallinarum</name>
    <dbReference type="NCBI Taxonomy" id="2840708"/>
    <lineage>
        <taxon>Bacteria</taxon>
        <taxon>Bacillati</taxon>
        <taxon>Bacillota</taxon>
        <taxon>Clostridia</taxon>
        <taxon>Eubacteriales</taxon>
        <taxon>Oscillospiraceae</taxon>
        <taxon>Oscillospiraceae incertae sedis</taxon>
        <taxon>Candidatus Avoscillospira</taxon>
    </lineage>
</organism>
<proteinExistence type="inferred from homology"/>
<dbReference type="Proteomes" id="UP000886874">
    <property type="component" value="Unassembled WGS sequence"/>
</dbReference>
<dbReference type="Pfam" id="PF00079">
    <property type="entry name" value="Serpin"/>
    <property type="match status" value="1"/>
</dbReference>
<comment type="caution">
    <text evidence="4">The sequence shown here is derived from an EMBL/GenBank/DDBJ whole genome shotgun (WGS) entry which is preliminary data.</text>
</comment>
<dbReference type="PANTHER" id="PTHR11461">
    <property type="entry name" value="SERINE PROTEASE INHIBITOR, SERPIN"/>
    <property type="match status" value="1"/>
</dbReference>
<dbReference type="InterPro" id="IPR023795">
    <property type="entry name" value="Serpin_CS"/>
</dbReference>
<dbReference type="InterPro" id="IPR036186">
    <property type="entry name" value="Serpin_sf"/>
</dbReference>
<evidence type="ECO:0000313" key="5">
    <source>
        <dbReference type="Proteomes" id="UP000886874"/>
    </source>
</evidence>
<dbReference type="InterPro" id="IPR023796">
    <property type="entry name" value="Serpin_dom"/>
</dbReference>
<comment type="similarity">
    <text evidence="1">Belongs to the serpin family.</text>
</comment>
<dbReference type="Gene3D" id="2.30.39.10">
    <property type="entry name" value="Alpha-1-antitrypsin, domain 1"/>
    <property type="match status" value="1"/>
</dbReference>
<evidence type="ECO:0000256" key="1">
    <source>
        <dbReference type="RuleBase" id="RU000411"/>
    </source>
</evidence>
<protein>
    <recommendedName>
        <fullName evidence="3">Serpin domain-containing protein</fullName>
    </recommendedName>
</protein>
<dbReference type="InterPro" id="IPR042178">
    <property type="entry name" value="Serpin_sf_1"/>
</dbReference>
<feature type="transmembrane region" description="Helical" evidence="2">
    <location>
        <begin position="31"/>
        <end position="52"/>
    </location>
</feature>
<dbReference type="InterPro" id="IPR000215">
    <property type="entry name" value="Serpin_fam"/>
</dbReference>